<reference evidence="2" key="1">
    <citation type="submission" date="2017-02" db="UniProtKB">
        <authorList>
            <consortium name="WormBaseParasite"/>
        </authorList>
    </citation>
    <scope>IDENTIFICATION</scope>
</reference>
<dbReference type="SUPFAM" id="SSF143990">
    <property type="entry name" value="YbiA-like"/>
    <property type="match status" value="1"/>
</dbReference>
<dbReference type="AlphaFoldDB" id="A0A0N4Z972"/>
<sequence>MFNGRYFKSTEEAFLYYIVAEKHGKEFAKTEYNLERLVLPNMDEKLYTWIKTTGLIMLKNIIKQKFSTKSGLLDIMKRENHLAILNCTDTHPLFTCGGKIQDVKRWISKQPLTVYEIPTMKDLDIEKLNKTLRGQNLLGILTMIVRAKLSIERKF</sequence>
<evidence type="ECO:0000313" key="2">
    <source>
        <dbReference type="WBParaSite" id="PTRK_0000386300.1"/>
    </source>
</evidence>
<proteinExistence type="predicted"/>
<name>A0A0N4Z972_PARTI</name>
<dbReference type="WBParaSite" id="PTRK_0000386300.1">
    <property type="protein sequence ID" value="PTRK_0000386300.1"/>
    <property type="gene ID" value="PTRK_0000386300"/>
</dbReference>
<organism evidence="1 2">
    <name type="scientific">Parastrongyloides trichosuri</name>
    <name type="common">Possum-specific nematode worm</name>
    <dbReference type="NCBI Taxonomy" id="131310"/>
    <lineage>
        <taxon>Eukaryota</taxon>
        <taxon>Metazoa</taxon>
        <taxon>Ecdysozoa</taxon>
        <taxon>Nematoda</taxon>
        <taxon>Chromadorea</taxon>
        <taxon>Rhabditida</taxon>
        <taxon>Tylenchina</taxon>
        <taxon>Panagrolaimomorpha</taxon>
        <taxon>Strongyloidoidea</taxon>
        <taxon>Strongyloididae</taxon>
        <taxon>Parastrongyloides</taxon>
    </lineage>
</organism>
<dbReference type="InterPro" id="IPR037238">
    <property type="entry name" value="YbiA-like_sf"/>
</dbReference>
<dbReference type="Proteomes" id="UP000038045">
    <property type="component" value="Unplaced"/>
</dbReference>
<keyword evidence="1" id="KW-1185">Reference proteome</keyword>
<dbReference type="Gene3D" id="1.10.357.40">
    <property type="entry name" value="YbiA-like"/>
    <property type="match status" value="1"/>
</dbReference>
<protein>
    <submittedName>
        <fullName evidence="2">LAGLIDADG_2 domain-containing protein</fullName>
    </submittedName>
</protein>
<evidence type="ECO:0000313" key="1">
    <source>
        <dbReference type="Proteomes" id="UP000038045"/>
    </source>
</evidence>
<accession>A0A0N4Z972</accession>